<feature type="region of interest" description="Disordered" evidence="2">
    <location>
        <begin position="1"/>
        <end position="61"/>
    </location>
</feature>
<dbReference type="Proteomes" id="UP000694925">
    <property type="component" value="Unplaced"/>
</dbReference>
<feature type="coiled-coil region" evidence="1">
    <location>
        <begin position="212"/>
        <end position="239"/>
    </location>
</feature>
<feature type="coiled-coil region" evidence="1">
    <location>
        <begin position="299"/>
        <end position="333"/>
    </location>
</feature>
<name>A0AAJ7N6U6_9HYME</name>
<feature type="coiled-coil region" evidence="1">
    <location>
        <begin position="152"/>
        <end position="186"/>
    </location>
</feature>
<evidence type="ECO:0000256" key="2">
    <source>
        <dbReference type="SAM" id="MobiDB-lite"/>
    </source>
</evidence>
<protein>
    <submittedName>
        <fullName evidence="4">Uncharacterized protein LOC108625188</fullName>
    </submittedName>
</protein>
<organism evidence="3 4">
    <name type="scientific">Ceratina calcarata</name>
    <dbReference type="NCBI Taxonomy" id="156304"/>
    <lineage>
        <taxon>Eukaryota</taxon>
        <taxon>Metazoa</taxon>
        <taxon>Ecdysozoa</taxon>
        <taxon>Arthropoda</taxon>
        <taxon>Hexapoda</taxon>
        <taxon>Insecta</taxon>
        <taxon>Pterygota</taxon>
        <taxon>Neoptera</taxon>
        <taxon>Endopterygota</taxon>
        <taxon>Hymenoptera</taxon>
        <taxon>Apocrita</taxon>
        <taxon>Aculeata</taxon>
        <taxon>Apoidea</taxon>
        <taxon>Anthophila</taxon>
        <taxon>Apidae</taxon>
        <taxon>Ceratina</taxon>
        <taxon>Zadontomerus</taxon>
    </lineage>
</organism>
<dbReference type="AlphaFoldDB" id="A0AAJ7N6U6"/>
<proteinExistence type="predicted"/>
<keyword evidence="3" id="KW-1185">Reference proteome</keyword>
<evidence type="ECO:0000256" key="1">
    <source>
        <dbReference type="SAM" id="Coils"/>
    </source>
</evidence>
<dbReference type="KEGG" id="ccal:108625188"/>
<evidence type="ECO:0000313" key="4">
    <source>
        <dbReference type="RefSeq" id="XP_017880474.2"/>
    </source>
</evidence>
<sequence>MPHLNRTKSGHAVDENRKSPNKASKLKKCITAANRKYSSKAQDRLAGGADAPEEKEDEPQIAVTEESKVITETTEAITKTEDGIPVRTAGPCCTCLASIPGSTGDKKVDEIIDYVHQNLQDAGKALATLGENFEHESKLMFADVLGRIQQWIGIVQNKLDICEKELEALRKELIARACEIENLKKLLGECEEREASCVNEISALLSFKKATQTELRSRIAKQEEQVKEAKEVKEVKEVQEDPRKEEVEIAKEVAPRKFDAFEMDEDDRDRDRSREKIEIICTDAAIQSMMKDKDRLRREMELEAEIARLRKENERIIKERAEYENAIQRALLRGVSCLNVEALRVLRCPPIPCCTPCAPCPASIMESTMTCRKNGAASSRPKSCVTQRAGSGRAHEQCCLTAKRPCASACCSGGKGRKSPSDNSMVFLLHQGDAENVCNMNDASMPRVCGAPAMKKIEIPPCPRFGK</sequence>
<accession>A0AAJ7N6U6</accession>
<dbReference type="GeneID" id="108625188"/>
<keyword evidence="1" id="KW-0175">Coiled coil</keyword>
<evidence type="ECO:0000313" key="3">
    <source>
        <dbReference type="Proteomes" id="UP000694925"/>
    </source>
</evidence>
<gene>
    <name evidence="4" type="primary">LOC108625188</name>
</gene>
<reference evidence="4" key="1">
    <citation type="submission" date="2025-08" db="UniProtKB">
        <authorList>
            <consortium name="RefSeq"/>
        </authorList>
    </citation>
    <scope>IDENTIFICATION</scope>
    <source>
        <tissue evidence="4">Whole body</tissue>
    </source>
</reference>
<dbReference type="RefSeq" id="XP_017880474.2">
    <property type="nucleotide sequence ID" value="XM_018024985.2"/>
</dbReference>